<gene>
    <name evidence="1" type="ORF">M9H77_11718</name>
</gene>
<proteinExistence type="predicted"/>
<accession>A0ACC0BFC7</accession>
<evidence type="ECO:0000313" key="2">
    <source>
        <dbReference type="Proteomes" id="UP001060085"/>
    </source>
</evidence>
<comment type="caution">
    <text evidence="1">The sequence shown here is derived from an EMBL/GenBank/DDBJ whole genome shotgun (WGS) entry which is preliminary data.</text>
</comment>
<protein>
    <submittedName>
        <fullName evidence="1">Uncharacterized protein</fullName>
    </submittedName>
</protein>
<keyword evidence="2" id="KW-1185">Reference proteome</keyword>
<reference evidence="2" key="1">
    <citation type="journal article" date="2023" name="Nat. Plants">
        <title>Single-cell RNA sequencing provides a high-resolution roadmap for understanding the multicellular compartmentation of specialized metabolism.</title>
        <authorList>
            <person name="Sun S."/>
            <person name="Shen X."/>
            <person name="Li Y."/>
            <person name="Li Y."/>
            <person name="Wang S."/>
            <person name="Li R."/>
            <person name="Zhang H."/>
            <person name="Shen G."/>
            <person name="Guo B."/>
            <person name="Wei J."/>
            <person name="Xu J."/>
            <person name="St-Pierre B."/>
            <person name="Chen S."/>
            <person name="Sun C."/>
        </authorList>
    </citation>
    <scope>NUCLEOTIDE SEQUENCE [LARGE SCALE GENOMIC DNA]</scope>
</reference>
<name>A0ACC0BFC7_CATRO</name>
<organism evidence="1 2">
    <name type="scientific">Catharanthus roseus</name>
    <name type="common">Madagascar periwinkle</name>
    <name type="synonym">Vinca rosea</name>
    <dbReference type="NCBI Taxonomy" id="4058"/>
    <lineage>
        <taxon>Eukaryota</taxon>
        <taxon>Viridiplantae</taxon>
        <taxon>Streptophyta</taxon>
        <taxon>Embryophyta</taxon>
        <taxon>Tracheophyta</taxon>
        <taxon>Spermatophyta</taxon>
        <taxon>Magnoliopsida</taxon>
        <taxon>eudicotyledons</taxon>
        <taxon>Gunneridae</taxon>
        <taxon>Pentapetalae</taxon>
        <taxon>asterids</taxon>
        <taxon>lamiids</taxon>
        <taxon>Gentianales</taxon>
        <taxon>Apocynaceae</taxon>
        <taxon>Rauvolfioideae</taxon>
        <taxon>Vinceae</taxon>
        <taxon>Catharanthinae</taxon>
        <taxon>Catharanthus</taxon>
    </lineage>
</organism>
<sequence>MSALSVRMMDSSTGMSSPSSVKPQPSRSAPSSLPLRPIPGSYGWPLLGPISDRLDYFWFQGPEKFFRKRIEKHQSTVFRTNIPPSFPLFLGVNPNVIAVLDVKSFSHLFDMELVEKSNILVGEYMPSTKFTGDLRVCAYLDTSEPKHSQIKNFAMDILKKSSRIWVKTMIEKLDTMWETLELDVSKSSASSYFVPLGKFLFSFLTRCIVGADISTSPEIADSGFIILAKWLGLQLIPTINIGIIQPFEELFLHSFAYPFWLVQSDYNKLVEFVKKEGKETVQRGQNEFNLTEEETVHNLLFILGFNAFGGFALFFNSLLSNLGDNANLQEELRKEVREKIGKDKKNLNFESVKELEMVQSFVYETLRLNPPVPSQFARARKDFKLMSHDSVFEIKKGELLYGYQPIVMRDSKVFDDAENFVLERFTKEKGKEMLNYLYWSNGPHTGMPSESNKQCAGKDIVTLTASLFVANMFQRYDSVTISSGSIKALQKAK</sequence>
<dbReference type="Proteomes" id="UP001060085">
    <property type="component" value="Linkage Group LG03"/>
</dbReference>
<dbReference type="EMBL" id="CM044703">
    <property type="protein sequence ID" value="KAI5671354.1"/>
    <property type="molecule type" value="Genomic_DNA"/>
</dbReference>
<evidence type="ECO:0000313" key="1">
    <source>
        <dbReference type="EMBL" id="KAI5671354.1"/>
    </source>
</evidence>